<dbReference type="RefSeq" id="WP_161524729.1">
    <property type="nucleotide sequence ID" value="NZ_PDOF01000001.1"/>
</dbReference>
<dbReference type="InterPro" id="IPR041352">
    <property type="entry name" value="Mtd_N"/>
</dbReference>
<evidence type="ECO:0000313" key="2">
    <source>
        <dbReference type="EMBL" id="PYZ98756.1"/>
    </source>
</evidence>
<reference evidence="2 3" key="1">
    <citation type="submission" date="2017-10" db="EMBL/GenBank/DDBJ databases">
        <title>Bacillus sp. nov., a halophilic bacterium isolated from a Yangshapao Lake.</title>
        <authorList>
            <person name="Wang H."/>
        </authorList>
    </citation>
    <scope>NUCLEOTIDE SEQUENCE [LARGE SCALE GENOMIC DNA]</scope>
    <source>
        <strain evidence="2 3">YSP-3</strain>
    </source>
</reference>
<dbReference type="EMBL" id="PDOF01000001">
    <property type="protein sequence ID" value="PYZ98756.1"/>
    <property type="molecule type" value="Genomic_DNA"/>
</dbReference>
<dbReference type="Pfam" id="PF18454">
    <property type="entry name" value="Mtd_N"/>
    <property type="match status" value="1"/>
</dbReference>
<sequence length="943" mass="106869">MKKILIRRGLKADLPELSEGELGFCTDTKEVFIGSDEGNIPLPSMDNGGYEYDDTAIFEALEMKSEIGHGHYLNEIYDVDTSEKSDGDTLRYDAESGRFSAVPLPAAVSHLEELADVDFSVPPAEHNVLSFEGGTWKAKAAPQAGQEFSSTYLVELDRWGITQGSFGKPPYSEAEWETAFNNLNGFNEALEWASEKNYTRVVVPKGTYSFCYTNLNGGEFQYTVQTNPIRLHSNMTFDLNASTFEVMFDSENKNPYDLSQNMEPWRLPGDLIAVLGCYNAHVTNGTLIGDIPNRSFSDGGSGFNSERGMEQTYGIRFDRGSEFCSAENIDVSQFMGDGITLGAYPGGPSWLITQSLDRRGYPGFMNTNGQIESRPGAYITNPIPLNPEHHKLIQMRTYGGYTRIPRVEHTRFEYLFFDSSDNLIRRQSAIYLQTVVKPFNASYVRLQFVGETPGLDNINISYHLSTPQISYIHIENCKIYNNHRGGISGGADFTSIEKCKIFHNGEDSSNGTPIFPDSTRYQINFEDSYSNRVSIRDCQIFSGFHSLLLGAHHIEVTGCIFSGVGNIHIYNNAATVISNNFFNGSGPLSLMNSMTAQRRNILVTNNVAVGSHSFTTRERDRVRIIGNTFITDSFNARGNVELVHNYYESISGNELRGHTNPTLDVTEMKDNTFVNFRSTNGEWRFSVGIREGQDDKVMTGNRFINCSFISVNTTNHMKFTDTEFIDCIMDYHHSNRARDASITFERCLLENPRMRAGTGFQHNTRDGDVVCRFYYTDSKVVFREDYPYDEYIRSTDNIGQPQMDEGVRVREYELYLNNTKIEKNTERNVTFFRNTVDRLQPHRVFVKDCDFNVGDPSAFRMIRDVSETHSENVLVLNNCRGYRPPVINFMIFEEFSESVIPVSPSPPVYMTVIKGSMWFNEDQNKLYIWNGEQWISALGEPLE</sequence>
<dbReference type="OrthoDB" id="2488735at2"/>
<proteinExistence type="predicted"/>
<dbReference type="Proteomes" id="UP000248066">
    <property type="component" value="Unassembled WGS sequence"/>
</dbReference>
<evidence type="ECO:0000313" key="3">
    <source>
        <dbReference type="Proteomes" id="UP000248066"/>
    </source>
</evidence>
<dbReference type="SUPFAM" id="SSF51126">
    <property type="entry name" value="Pectin lyase-like"/>
    <property type="match status" value="1"/>
</dbReference>
<name>A0A2W0HCZ1_9BACI</name>
<keyword evidence="3" id="KW-1185">Reference proteome</keyword>
<protein>
    <recommendedName>
        <fullName evidence="1">Major tropism determinant N-terminal domain-containing protein</fullName>
    </recommendedName>
</protein>
<accession>A0A2W0HCZ1</accession>
<evidence type="ECO:0000259" key="1">
    <source>
        <dbReference type="Pfam" id="PF18454"/>
    </source>
</evidence>
<dbReference type="InterPro" id="IPR011050">
    <property type="entry name" value="Pectin_lyase_fold/virulence"/>
</dbReference>
<organism evidence="2 3">
    <name type="scientific">Alteribacter lacisalsi</name>
    <dbReference type="NCBI Taxonomy" id="2045244"/>
    <lineage>
        <taxon>Bacteria</taxon>
        <taxon>Bacillati</taxon>
        <taxon>Bacillota</taxon>
        <taxon>Bacilli</taxon>
        <taxon>Bacillales</taxon>
        <taxon>Bacillaceae</taxon>
        <taxon>Alteribacter</taxon>
    </lineage>
</organism>
<gene>
    <name evidence="2" type="ORF">CR205_09330</name>
</gene>
<feature type="domain" description="Major tropism determinant N-terminal" evidence="1">
    <location>
        <begin position="6"/>
        <end position="34"/>
    </location>
</feature>
<comment type="caution">
    <text evidence="2">The sequence shown here is derived from an EMBL/GenBank/DDBJ whole genome shotgun (WGS) entry which is preliminary data.</text>
</comment>
<dbReference type="AlphaFoldDB" id="A0A2W0HCZ1"/>